<reference evidence="2" key="1">
    <citation type="submission" date="2018-06" db="EMBL/GenBank/DDBJ databases">
        <authorList>
            <consortium name="Pathogen Informatics"/>
        </authorList>
    </citation>
    <scope>NUCLEOTIDE SEQUENCE [LARGE SCALE GENOMIC DNA]</scope>
    <source>
        <strain evidence="2">NCTC10124</strain>
    </source>
</reference>
<sequence>MLLESFKYKLHDEVEEYIVKSSHGTISLESIFTTITDSEVVFEPALDSKHKKHVLNTANKNELLKSNDSALRKDVYHKYLKGYLKHKESLALILFDHFKAITVEAKTRNYKNTISMLLSEDKVDEKLLELLFEKTQKATKGSFVKYKQNLKKFYLAKFNSKMQPW</sequence>
<dbReference type="Proteomes" id="UP000259328">
    <property type="component" value="Chromosome"/>
</dbReference>
<feature type="non-terminal residue" evidence="1">
    <location>
        <position position="165"/>
    </location>
</feature>
<gene>
    <name evidence="1" type="ORF">NCTC10124_00762</name>
</gene>
<evidence type="ECO:0000313" key="1">
    <source>
        <dbReference type="EMBL" id="SYV93034.1"/>
    </source>
</evidence>
<dbReference type="AlphaFoldDB" id="A0A3B0PHW1"/>
<dbReference type="SUPFAM" id="SSF55486">
    <property type="entry name" value="Metalloproteases ('zincins'), catalytic domain"/>
    <property type="match status" value="1"/>
</dbReference>
<protein>
    <submittedName>
        <fullName evidence="1">Oligoendopeptidase F</fullName>
    </submittedName>
</protein>
<organism evidence="1 2">
    <name type="scientific">Mycoplasmopsis synoviae</name>
    <name type="common">Mycoplasma synoviae</name>
    <dbReference type="NCBI Taxonomy" id="2109"/>
    <lineage>
        <taxon>Bacteria</taxon>
        <taxon>Bacillati</taxon>
        <taxon>Mycoplasmatota</taxon>
        <taxon>Mycoplasmoidales</taxon>
        <taxon>Metamycoplasmataceae</taxon>
        <taxon>Mycoplasmopsis</taxon>
    </lineage>
</organism>
<proteinExistence type="predicted"/>
<dbReference type="Gene3D" id="1.10.1370.30">
    <property type="match status" value="1"/>
</dbReference>
<name>A0A3B0PHW1_MYCSY</name>
<dbReference type="EMBL" id="LS991953">
    <property type="protein sequence ID" value="SYV93034.1"/>
    <property type="molecule type" value="Genomic_DNA"/>
</dbReference>
<accession>A0A3B0PHW1</accession>
<evidence type="ECO:0000313" key="2">
    <source>
        <dbReference type="Proteomes" id="UP000259328"/>
    </source>
</evidence>